<dbReference type="AlphaFoldDB" id="A0A1G1W1U1"/>
<organism evidence="2 3">
    <name type="scientific">Candidatus Chisholmbacteria bacterium RIFCSPLOWO2_01_FULL_49_14</name>
    <dbReference type="NCBI Taxonomy" id="1797593"/>
    <lineage>
        <taxon>Bacteria</taxon>
        <taxon>Candidatus Chisholmiibacteriota</taxon>
    </lineage>
</organism>
<keyword evidence="1" id="KW-0812">Transmembrane</keyword>
<protein>
    <submittedName>
        <fullName evidence="2">Uncharacterized protein</fullName>
    </submittedName>
</protein>
<feature type="transmembrane region" description="Helical" evidence="1">
    <location>
        <begin position="123"/>
        <end position="142"/>
    </location>
</feature>
<name>A0A1G1W1U1_9BACT</name>
<dbReference type="EMBL" id="MHCL01000012">
    <property type="protein sequence ID" value="OGY21367.1"/>
    <property type="molecule type" value="Genomic_DNA"/>
</dbReference>
<accession>A0A1G1W1U1</accession>
<dbReference type="Proteomes" id="UP000176723">
    <property type="component" value="Unassembled WGS sequence"/>
</dbReference>
<sequence length="144" mass="16113">MLAATHAITGAIIAKVTPDPILGYALALASHPLLDYLPHWDLRTRHSRRPLQHTVVISLVDAGIGFFLGFLIAGNSVPPLRLLATMFVAQLPDWLEAPYVVFGWKFPPFSWIKSLQHTIHKKLPFPDGIYTQLILIFLLLLLSK</sequence>
<reference evidence="2 3" key="1">
    <citation type="journal article" date="2016" name="Nat. Commun.">
        <title>Thousands of microbial genomes shed light on interconnected biogeochemical processes in an aquifer system.</title>
        <authorList>
            <person name="Anantharaman K."/>
            <person name="Brown C.T."/>
            <person name="Hug L.A."/>
            <person name="Sharon I."/>
            <person name="Castelle C.J."/>
            <person name="Probst A.J."/>
            <person name="Thomas B.C."/>
            <person name="Singh A."/>
            <person name="Wilkins M.J."/>
            <person name="Karaoz U."/>
            <person name="Brodie E.L."/>
            <person name="Williams K.H."/>
            <person name="Hubbard S.S."/>
            <person name="Banfield J.F."/>
        </authorList>
    </citation>
    <scope>NUCLEOTIDE SEQUENCE [LARGE SCALE GENOMIC DNA]</scope>
</reference>
<evidence type="ECO:0000313" key="3">
    <source>
        <dbReference type="Proteomes" id="UP000176723"/>
    </source>
</evidence>
<keyword evidence="1" id="KW-1133">Transmembrane helix</keyword>
<feature type="transmembrane region" description="Helical" evidence="1">
    <location>
        <begin position="53"/>
        <end position="73"/>
    </location>
</feature>
<evidence type="ECO:0000256" key="1">
    <source>
        <dbReference type="SAM" id="Phobius"/>
    </source>
</evidence>
<keyword evidence="1" id="KW-0472">Membrane</keyword>
<evidence type="ECO:0000313" key="2">
    <source>
        <dbReference type="EMBL" id="OGY21367.1"/>
    </source>
</evidence>
<proteinExistence type="predicted"/>
<gene>
    <name evidence="2" type="ORF">A3A65_06565</name>
</gene>
<comment type="caution">
    <text evidence="2">The sequence shown here is derived from an EMBL/GenBank/DDBJ whole genome shotgun (WGS) entry which is preliminary data.</text>
</comment>